<organism evidence="1 2">
    <name type="scientific">Varanus komodoensis</name>
    <name type="common">Komodo dragon</name>
    <dbReference type="NCBI Taxonomy" id="61221"/>
    <lineage>
        <taxon>Eukaryota</taxon>
        <taxon>Metazoa</taxon>
        <taxon>Chordata</taxon>
        <taxon>Craniata</taxon>
        <taxon>Vertebrata</taxon>
        <taxon>Euteleostomi</taxon>
        <taxon>Lepidosauria</taxon>
        <taxon>Squamata</taxon>
        <taxon>Bifurcata</taxon>
        <taxon>Unidentata</taxon>
        <taxon>Episquamata</taxon>
        <taxon>Toxicofera</taxon>
        <taxon>Anguimorpha</taxon>
        <taxon>Paleoanguimorpha</taxon>
        <taxon>Varanoidea</taxon>
        <taxon>Varanidae</taxon>
        <taxon>Varanus</taxon>
    </lineage>
</organism>
<dbReference type="Ensembl" id="ENSVKKT00000025130.1">
    <property type="protein sequence ID" value="ENSVKKP00000024534.1"/>
    <property type="gene ID" value="ENSVKKG00000016162.1"/>
</dbReference>
<evidence type="ECO:0000313" key="1">
    <source>
        <dbReference type="Ensembl" id="ENSVKKP00000024534.1"/>
    </source>
</evidence>
<accession>A0A8D2LM07</accession>
<dbReference type="InterPro" id="IPR036420">
    <property type="entry name" value="BRCT_dom_sf"/>
</dbReference>
<evidence type="ECO:0008006" key="3">
    <source>
        <dbReference type="Google" id="ProtNLM"/>
    </source>
</evidence>
<dbReference type="Gene3D" id="3.40.50.10190">
    <property type="entry name" value="BRCT domain"/>
    <property type="match status" value="1"/>
</dbReference>
<sequence length="67" mass="7545">IATNSSPSVNFLGNWSYFCSGFAGFPLECSATIVSREWVLDSVACYQRQPFDEYIEPPSLPHRHTMS</sequence>
<keyword evidence="2" id="KW-1185">Reference proteome</keyword>
<name>A0A8D2LM07_VARKO</name>
<protein>
    <recommendedName>
        <fullName evidence="3">BRCT domain-containing protein</fullName>
    </recommendedName>
</protein>
<dbReference type="AlphaFoldDB" id="A0A8D2LM07"/>
<proteinExistence type="predicted"/>
<reference evidence="1" key="1">
    <citation type="submission" date="2025-08" db="UniProtKB">
        <authorList>
            <consortium name="Ensembl"/>
        </authorList>
    </citation>
    <scope>IDENTIFICATION</scope>
</reference>
<reference evidence="1" key="2">
    <citation type="submission" date="2025-09" db="UniProtKB">
        <authorList>
            <consortium name="Ensembl"/>
        </authorList>
    </citation>
    <scope>IDENTIFICATION</scope>
</reference>
<dbReference type="SUPFAM" id="SSF52113">
    <property type="entry name" value="BRCT domain"/>
    <property type="match status" value="1"/>
</dbReference>
<dbReference type="Proteomes" id="UP000694545">
    <property type="component" value="Unplaced"/>
</dbReference>
<evidence type="ECO:0000313" key="2">
    <source>
        <dbReference type="Proteomes" id="UP000694545"/>
    </source>
</evidence>